<name>A0A0F9ABB9_9ZZZZ</name>
<dbReference type="EMBL" id="LAZR01043589">
    <property type="protein sequence ID" value="KKL06720.1"/>
    <property type="molecule type" value="Genomic_DNA"/>
</dbReference>
<comment type="caution">
    <text evidence="1">The sequence shown here is derived from an EMBL/GenBank/DDBJ whole genome shotgun (WGS) entry which is preliminary data.</text>
</comment>
<protein>
    <submittedName>
        <fullName evidence="1">Uncharacterized protein</fullName>
    </submittedName>
</protein>
<proteinExistence type="predicted"/>
<reference evidence="1" key="1">
    <citation type="journal article" date="2015" name="Nature">
        <title>Complex archaea that bridge the gap between prokaryotes and eukaryotes.</title>
        <authorList>
            <person name="Spang A."/>
            <person name="Saw J.H."/>
            <person name="Jorgensen S.L."/>
            <person name="Zaremba-Niedzwiedzka K."/>
            <person name="Martijn J."/>
            <person name="Lind A.E."/>
            <person name="van Eijk R."/>
            <person name="Schleper C."/>
            <person name="Guy L."/>
            <person name="Ettema T.J."/>
        </authorList>
    </citation>
    <scope>NUCLEOTIDE SEQUENCE</scope>
</reference>
<evidence type="ECO:0000313" key="1">
    <source>
        <dbReference type="EMBL" id="KKL06720.1"/>
    </source>
</evidence>
<sequence length="94" mass="10331">MKDWRNTLIGTLGGAVVTLTVMFVSTTRIMATQDQLEELATKAEIAAVQQGIKDSMTNQAKSIKPTKIRKEISQLKFSLIGPIREAPAMEPLVM</sequence>
<gene>
    <name evidence="1" type="ORF">LCGC14_2593210</name>
</gene>
<dbReference type="AlphaFoldDB" id="A0A0F9ABB9"/>
<accession>A0A0F9ABB9</accession>
<organism evidence="1">
    <name type="scientific">marine sediment metagenome</name>
    <dbReference type="NCBI Taxonomy" id="412755"/>
    <lineage>
        <taxon>unclassified sequences</taxon>
        <taxon>metagenomes</taxon>
        <taxon>ecological metagenomes</taxon>
    </lineage>
</organism>